<reference evidence="15 16" key="1">
    <citation type="journal article" date="2018" name="Nat. Ecol. Evol.">
        <title>Genomic signatures of mitonuclear coevolution across populations of Tigriopus californicus.</title>
        <authorList>
            <person name="Barreto F.S."/>
            <person name="Watson E.T."/>
            <person name="Lima T.G."/>
            <person name="Willett C.S."/>
            <person name="Edmands S."/>
            <person name="Li W."/>
            <person name="Burton R.S."/>
        </authorList>
    </citation>
    <scope>NUCLEOTIDE SEQUENCE [LARGE SCALE GENOMIC DNA]</scope>
    <source>
        <strain evidence="15 16">San Diego</strain>
    </source>
</reference>
<protein>
    <recommendedName>
        <fullName evidence="3 11">Phosphoinositide phospholipase C</fullName>
        <ecNumber evidence="3 11">3.1.4.11</ecNumber>
    </recommendedName>
</protein>
<feature type="active site" evidence="9">
    <location>
        <position position="323"/>
    </location>
</feature>
<keyword evidence="4" id="KW-0963">Cytoplasm</keyword>
<feature type="binding site" evidence="10">
    <location>
        <position position="353"/>
    </location>
    <ligand>
        <name>Ca(2+)</name>
        <dbReference type="ChEBI" id="CHEBI:29108"/>
    </ligand>
</feature>
<dbReference type="CDD" id="cd13361">
    <property type="entry name" value="PH_PLC_beta"/>
    <property type="match status" value="1"/>
</dbReference>
<dbReference type="CDD" id="cd00275">
    <property type="entry name" value="C2_PLC_like"/>
    <property type="match status" value="1"/>
</dbReference>
<evidence type="ECO:0000256" key="8">
    <source>
        <dbReference type="ARBA" id="ARBA00023224"/>
    </source>
</evidence>
<evidence type="ECO:0000256" key="6">
    <source>
        <dbReference type="ARBA" id="ARBA00022963"/>
    </source>
</evidence>
<comment type="cofactor">
    <cofactor evidence="10">
        <name>Ca(2+)</name>
        <dbReference type="ChEBI" id="CHEBI:29108"/>
    </cofactor>
    <text evidence="10">Binds 1 Ca(2+) ion per subunit.</text>
</comment>
<dbReference type="InterPro" id="IPR053945">
    <property type="entry name" value="PLCB1-4-like_EFh"/>
</dbReference>
<sequence length="986" mass="112574">MTKAFKLNWRIPVPKELQDGEMVDRWTEDGDVETCLVQVDECGFFIHWKSENREGDVLELSQVNDIRQGKQPTDPRVMAGLRSKSEVLERSVTVCSGLDMVNITLCHFVFQSKDHARIWRSNLRRLTNNVKMNNVCPKTNLEKHWKRLRMTTTVDGNVSVRAVAKTFASGKTERLVYQVLQECQLPCGKNDSIPMKDFTFEKFYQIYKILCPRTDIDNLFEELVGDKEKEELSVEKLMEFLNERQRDPRLNEILYPHYNAQRAKEIIITHEPEKELVQRDVISKEGLTNYLMSDENAPVFLDRLDIYQDMDQPLPHYYINSSHNTYLTSRQFGGKSSVEMYRQVLLAGCRCVELDCWDGNNPDNEPIITHGRAMCTEIPFKDVILAIRDCAFVTSDYPLILSFENHCCRQQQYKMAKYCDEIFGDLLLKEPLPDFPAEPGMPLPSPNHLKRKILIKNKRLRPEVEKMELDQFLRGELKVEESNEEKEDAHATSAVTCRPLEAGNSVAGSTSTTGSGQPTPGGKGMVLATTSAGGSASVTKAVSEILPTVTATTYQGSTLNVHPLLSSMIFWNSGCQLVSLNFQTPDLPMQLNQGKFEYNGNCGYLLKPDFMRRDDKEFDPFSETPVDGVIAAQCTVTVISGQFLSDKKVGTYVEVDMYGLPTDTIRKEYKTKIVQANGLNPIYEAEKFTFRKVVLPELAVLRFGVYDDNGKMLGQRILPFEDLQAGYRHIALRTEGNFPMSLPMLFCNIELKVYIPEGLNEFMDALSDPRIFLSNQEKRVAQLKHYGIEESDISTDGAIIDGNKISLPGIPVPTKKKPEELDEQKFDAITPDSLKLEKAFRRVLKKNQKDLETLRKAHAKERAAVQKTQCSAIEKLVKSKGKENKGIHSAQARKSVEISRDIQTDKTLKSKAEKQRIIREKNSANTKLFLEERKASAYKQAKRKEKLKQVHIDQQNELQKYLQMSKEMYRNEEIEYQLAAKQESYV</sequence>
<dbReference type="STRING" id="6832.A0A553P1I8"/>
<dbReference type="AlphaFoldDB" id="A0A553P1I8"/>
<dbReference type="SUPFAM" id="SSF69989">
    <property type="entry name" value="C-terminal domain of PLC-beta"/>
    <property type="match status" value="1"/>
</dbReference>
<dbReference type="GO" id="GO:0051209">
    <property type="term" value="P:release of sequestered calcium ion into cytosol"/>
    <property type="evidence" value="ECO:0007669"/>
    <property type="project" value="TreeGrafter"/>
</dbReference>
<dbReference type="SMART" id="SM00239">
    <property type="entry name" value="C2"/>
    <property type="match status" value="1"/>
</dbReference>
<dbReference type="Gene3D" id="3.20.20.190">
    <property type="entry name" value="Phosphatidylinositol (PI) phosphodiesterase"/>
    <property type="match status" value="1"/>
</dbReference>
<dbReference type="FunFam" id="1.10.238.10:FF:000005">
    <property type="entry name" value="Phosphoinositide phospholipase C"/>
    <property type="match status" value="1"/>
</dbReference>
<dbReference type="GO" id="GO:0005737">
    <property type="term" value="C:cytoplasm"/>
    <property type="evidence" value="ECO:0007669"/>
    <property type="project" value="UniProtKB-SubCell"/>
</dbReference>
<dbReference type="PROSITE" id="PS50004">
    <property type="entry name" value="C2"/>
    <property type="match status" value="1"/>
</dbReference>
<comment type="catalytic activity">
    <reaction evidence="1 11">
        <text>a 1,2-diacyl-sn-glycero-3-phospho-(1D-myo-inositol-4,5-bisphosphate) + H2O = 1D-myo-inositol 1,4,5-trisphosphate + a 1,2-diacyl-sn-glycerol + H(+)</text>
        <dbReference type="Rhea" id="RHEA:33179"/>
        <dbReference type="ChEBI" id="CHEBI:15377"/>
        <dbReference type="ChEBI" id="CHEBI:15378"/>
        <dbReference type="ChEBI" id="CHEBI:17815"/>
        <dbReference type="ChEBI" id="CHEBI:58456"/>
        <dbReference type="ChEBI" id="CHEBI:203600"/>
        <dbReference type="EC" id="3.1.4.11"/>
    </reaction>
</comment>
<dbReference type="GO" id="GO:0046488">
    <property type="term" value="P:phosphatidylinositol metabolic process"/>
    <property type="evidence" value="ECO:0007669"/>
    <property type="project" value="TreeGrafter"/>
</dbReference>
<dbReference type="EC" id="3.1.4.11" evidence="3 11"/>
<keyword evidence="6 11" id="KW-0442">Lipid degradation</keyword>
<keyword evidence="5 11" id="KW-0378">Hydrolase</keyword>
<accession>A0A553P1I8</accession>
<dbReference type="GO" id="GO:0005509">
    <property type="term" value="F:calcium ion binding"/>
    <property type="evidence" value="ECO:0007669"/>
    <property type="project" value="InterPro"/>
</dbReference>
<dbReference type="Pfam" id="PF17787">
    <property type="entry name" value="PH_14"/>
    <property type="match status" value="1"/>
</dbReference>
<evidence type="ECO:0000256" key="7">
    <source>
        <dbReference type="ARBA" id="ARBA00023098"/>
    </source>
</evidence>
<dbReference type="SMART" id="SM00148">
    <property type="entry name" value="PLCXc"/>
    <property type="match status" value="1"/>
</dbReference>
<evidence type="ECO:0000256" key="4">
    <source>
        <dbReference type="ARBA" id="ARBA00022490"/>
    </source>
</evidence>
<dbReference type="Gene3D" id="2.30.29.240">
    <property type="match status" value="1"/>
</dbReference>
<feature type="region of interest" description="Disordered" evidence="12">
    <location>
        <begin position="502"/>
        <end position="528"/>
    </location>
</feature>
<organism evidence="15 16">
    <name type="scientific">Tigriopus californicus</name>
    <name type="common">Marine copepod</name>
    <dbReference type="NCBI Taxonomy" id="6832"/>
    <lineage>
        <taxon>Eukaryota</taxon>
        <taxon>Metazoa</taxon>
        <taxon>Ecdysozoa</taxon>
        <taxon>Arthropoda</taxon>
        <taxon>Crustacea</taxon>
        <taxon>Multicrustacea</taxon>
        <taxon>Hexanauplia</taxon>
        <taxon>Copepoda</taxon>
        <taxon>Harpacticoida</taxon>
        <taxon>Harpacticidae</taxon>
        <taxon>Tigriopus</taxon>
    </lineage>
</organism>
<keyword evidence="16" id="KW-1185">Reference proteome</keyword>
<dbReference type="Gene3D" id="1.10.238.10">
    <property type="entry name" value="EF-hand"/>
    <property type="match status" value="1"/>
</dbReference>
<dbReference type="Pfam" id="PF00388">
    <property type="entry name" value="PI-PLC-X"/>
    <property type="match status" value="1"/>
</dbReference>
<dbReference type="SMART" id="SM00149">
    <property type="entry name" value="PLCYc"/>
    <property type="match status" value="1"/>
</dbReference>
<evidence type="ECO:0000259" key="14">
    <source>
        <dbReference type="PROSITE" id="PS50008"/>
    </source>
</evidence>
<dbReference type="PANTHER" id="PTHR10336:SF36">
    <property type="entry name" value="1-PHOSPHATIDYLINOSITOL 4,5-BISPHOSPHATE PHOSPHODIESTERASE BETA-4"/>
    <property type="match status" value="1"/>
</dbReference>
<evidence type="ECO:0000313" key="15">
    <source>
        <dbReference type="EMBL" id="TRY71557.1"/>
    </source>
</evidence>
<dbReference type="PRINTS" id="PR00390">
    <property type="entry name" value="PHPHLIPASEC"/>
</dbReference>
<evidence type="ECO:0000256" key="2">
    <source>
        <dbReference type="ARBA" id="ARBA00004496"/>
    </source>
</evidence>
<dbReference type="SUPFAM" id="SSF49562">
    <property type="entry name" value="C2 domain (Calcium/lipid-binding domain, CaLB)"/>
    <property type="match status" value="1"/>
</dbReference>
<feature type="domain" description="C2" evidence="13">
    <location>
        <begin position="615"/>
        <end position="740"/>
    </location>
</feature>
<dbReference type="InterPro" id="IPR037862">
    <property type="entry name" value="PLC-beta_PH"/>
</dbReference>
<evidence type="ECO:0000259" key="13">
    <source>
        <dbReference type="PROSITE" id="PS50004"/>
    </source>
</evidence>
<evidence type="ECO:0000256" key="3">
    <source>
        <dbReference type="ARBA" id="ARBA00012368"/>
    </source>
</evidence>
<dbReference type="PIRSF" id="PIRSF000956">
    <property type="entry name" value="PLC-beta"/>
    <property type="match status" value="1"/>
</dbReference>
<feature type="domain" description="PI-PLC Y-box" evidence="14">
    <location>
        <begin position="568"/>
        <end position="612"/>
    </location>
</feature>
<dbReference type="Gene3D" id="1.20.1230.10">
    <property type="entry name" value="Phospholipase C beta, distal C-terminal domain"/>
    <property type="match status" value="1"/>
</dbReference>
<dbReference type="InterPro" id="IPR042531">
    <property type="entry name" value="PLC-beta_C_sf"/>
</dbReference>
<dbReference type="InterPro" id="IPR000909">
    <property type="entry name" value="PLipase_C_PInositol-sp_X_dom"/>
</dbReference>
<feature type="active site" evidence="9">
    <location>
        <position position="370"/>
    </location>
</feature>
<dbReference type="FunFam" id="3.20.20.190:FF:000084">
    <property type="match status" value="1"/>
</dbReference>
<evidence type="ECO:0000256" key="1">
    <source>
        <dbReference type="ARBA" id="ARBA00001195"/>
    </source>
</evidence>
<evidence type="ECO:0000256" key="11">
    <source>
        <dbReference type="RuleBase" id="RU361133"/>
    </source>
</evidence>
<gene>
    <name evidence="15" type="ORF">TCAL_12455</name>
</gene>
<dbReference type="Pfam" id="PF00387">
    <property type="entry name" value="PI-PLC-Y"/>
    <property type="match status" value="1"/>
</dbReference>
<dbReference type="InterPro" id="IPR016280">
    <property type="entry name" value="PLC-beta"/>
</dbReference>
<dbReference type="OMA" id="ICCKEDT"/>
<dbReference type="SUPFAM" id="SSF51695">
    <property type="entry name" value="PLC-like phosphodiesterases"/>
    <property type="match status" value="1"/>
</dbReference>
<evidence type="ECO:0000313" key="16">
    <source>
        <dbReference type="Proteomes" id="UP000318571"/>
    </source>
</evidence>
<dbReference type="InterPro" id="IPR011992">
    <property type="entry name" value="EF-hand-dom_pair"/>
</dbReference>
<name>A0A553P1I8_TIGCA</name>
<dbReference type="EMBL" id="VCGU01000008">
    <property type="protein sequence ID" value="TRY71557.1"/>
    <property type="molecule type" value="Genomic_DNA"/>
</dbReference>
<evidence type="ECO:0000256" key="10">
    <source>
        <dbReference type="PIRSR" id="PIRSR000956-2"/>
    </source>
</evidence>
<dbReference type="CDD" id="cd08591">
    <property type="entry name" value="PI-PLCc_beta"/>
    <property type="match status" value="1"/>
</dbReference>
<dbReference type="SUPFAM" id="SSF47473">
    <property type="entry name" value="EF-hand"/>
    <property type="match status" value="1"/>
</dbReference>
<feature type="binding site" evidence="10">
    <location>
        <position position="404"/>
    </location>
    <ligand>
        <name>Ca(2+)</name>
        <dbReference type="ChEBI" id="CHEBI:29108"/>
    </ligand>
</feature>
<dbReference type="InterPro" id="IPR001192">
    <property type="entry name" value="PI-PLC_fam"/>
</dbReference>
<evidence type="ECO:0000256" key="9">
    <source>
        <dbReference type="PIRSR" id="PIRSR000956-1"/>
    </source>
</evidence>
<dbReference type="GO" id="GO:0016042">
    <property type="term" value="P:lipid catabolic process"/>
    <property type="evidence" value="ECO:0007669"/>
    <property type="project" value="UniProtKB-KW"/>
</dbReference>
<keyword evidence="10" id="KW-0479">Metal-binding</keyword>
<dbReference type="FunFam" id="2.60.40.150:FF:000008">
    <property type="entry name" value="1-phosphatidylinositol 4,5-bisphosphate phosphodiesterase"/>
    <property type="match status" value="1"/>
</dbReference>
<dbReference type="Pfam" id="PF22631">
    <property type="entry name" value="PLCB1-4-like_EFh"/>
    <property type="match status" value="1"/>
</dbReference>
<dbReference type="GO" id="GO:0048015">
    <property type="term" value="P:phosphatidylinositol-mediated signaling"/>
    <property type="evidence" value="ECO:0007669"/>
    <property type="project" value="TreeGrafter"/>
</dbReference>
<proteinExistence type="predicted"/>
<evidence type="ECO:0000256" key="5">
    <source>
        <dbReference type="ARBA" id="ARBA00022801"/>
    </source>
</evidence>
<comment type="subcellular location">
    <subcellularLocation>
        <location evidence="2">Cytoplasm</location>
    </subcellularLocation>
</comment>
<dbReference type="InterPro" id="IPR017946">
    <property type="entry name" value="PLC-like_Pdiesterase_TIM-brl"/>
</dbReference>
<comment type="caution">
    <text evidence="15">The sequence shown here is derived from an EMBL/GenBank/DDBJ whole genome shotgun (WGS) entry which is preliminary data.</text>
</comment>
<evidence type="ECO:0000256" key="12">
    <source>
        <dbReference type="SAM" id="MobiDB-lite"/>
    </source>
</evidence>
<keyword evidence="10" id="KW-0106">Calcium</keyword>
<dbReference type="PANTHER" id="PTHR10336">
    <property type="entry name" value="PHOSPHOINOSITIDE-SPECIFIC PHOSPHOLIPASE C FAMILY PROTEIN"/>
    <property type="match status" value="1"/>
</dbReference>
<dbReference type="PROSITE" id="PS50008">
    <property type="entry name" value="PIPLC_Y_DOMAIN"/>
    <property type="match status" value="1"/>
</dbReference>
<dbReference type="Gene3D" id="2.60.40.150">
    <property type="entry name" value="C2 domain"/>
    <property type="match status" value="1"/>
</dbReference>
<keyword evidence="8" id="KW-0807">Transducer</keyword>
<keyword evidence="7 11" id="KW-0443">Lipid metabolism</keyword>
<feature type="binding site" evidence="10">
    <location>
        <position position="324"/>
    </location>
    <ligand>
        <name>Ca(2+)</name>
        <dbReference type="ChEBI" id="CHEBI:29108"/>
    </ligand>
</feature>
<feature type="binding site" evidence="10">
    <location>
        <position position="355"/>
    </location>
    <ligand>
        <name>Ca(2+)</name>
        <dbReference type="ChEBI" id="CHEBI:29108"/>
    </ligand>
</feature>
<dbReference type="SUPFAM" id="SSF50729">
    <property type="entry name" value="PH domain-like"/>
    <property type="match status" value="1"/>
</dbReference>
<dbReference type="InterPro" id="IPR035892">
    <property type="entry name" value="C2_domain_sf"/>
</dbReference>
<dbReference type="InterPro" id="IPR000008">
    <property type="entry name" value="C2_dom"/>
</dbReference>
<feature type="compositionally biased region" description="Low complexity" evidence="12">
    <location>
        <begin position="503"/>
        <end position="518"/>
    </location>
</feature>
<dbReference type="PROSITE" id="PS50007">
    <property type="entry name" value="PIPLC_X_DOMAIN"/>
    <property type="match status" value="1"/>
</dbReference>
<dbReference type="GO" id="GO:0004435">
    <property type="term" value="F:phosphatidylinositol-4,5-bisphosphate phospholipase C activity"/>
    <property type="evidence" value="ECO:0007669"/>
    <property type="project" value="UniProtKB-EC"/>
</dbReference>
<dbReference type="Proteomes" id="UP000318571">
    <property type="component" value="Chromosome 7"/>
</dbReference>
<dbReference type="InterPro" id="IPR001711">
    <property type="entry name" value="PLipase_C_Pinositol-sp_Y"/>
</dbReference>